<feature type="region of interest" description="Disordered" evidence="5">
    <location>
        <begin position="246"/>
        <end position="379"/>
    </location>
</feature>
<evidence type="ECO:0000256" key="1">
    <source>
        <dbReference type="ARBA" id="ARBA00004123"/>
    </source>
</evidence>
<evidence type="ECO:0000313" key="7">
    <source>
        <dbReference type="EMBL" id="CAL0318156.1"/>
    </source>
</evidence>
<keyword evidence="4" id="KW-0539">Nucleus</keyword>
<evidence type="ECO:0000256" key="5">
    <source>
        <dbReference type="SAM" id="MobiDB-lite"/>
    </source>
</evidence>
<comment type="caution">
    <text evidence="7">The sequence shown here is derived from an EMBL/GenBank/DDBJ whole genome shotgun (WGS) entry which is preliminary data.</text>
</comment>
<keyword evidence="3" id="KW-0804">Transcription</keyword>
<dbReference type="Pfam" id="PF00010">
    <property type="entry name" value="HLH"/>
    <property type="match status" value="1"/>
</dbReference>
<feature type="compositionally biased region" description="Basic and acidic residues" evidence="5">
    <location>
        <begin position="13"/>
        <end position="32"/>
    </location>
</feature>
<evidence type="ECO:0000256" key="4">
    <source>
        <dbReference type="ARBA" id="ARBA00023242"/>
    </source>
</evidence>
<feature type="region of interest" description="Disordered" evidence="5">
    <location>
        <begin position="1"/>
        <end position="32"/>
    </location>
</feature>
<dbReference type="AlphaFoldDB" id="A0AAV1X968"/>
<evidence type="ECO:0000256" key="3">
    <source>
        <dbReference type="ARBA" id="ARBA00023163"/>
    </source>
</evidence>
<protein>
    <recommendedName>
        <fullName evidence="6">BHLH domain-containing protein</fullName>
    </recommendedName>
</protein>
<feature type="compositionally biased region" description="Basic and acidic residues" evidence="5">
    <location>
        <begin position="255"/>
        <end position="271"/>
    </location>
</feature>
<dbReference type="CDD" id="cd18919">
    <property type="entry name" value="bHLH_AtBPE_like"/>
    <property type="match status" value="1"/>
</dbReference>
<keyword evidence="8" id="KW-1185">Reference proteome</keyword>
<dbReference type="EMBL" id="CAXHTB010000013">
    <property type="protein sequence ID" value="CAL0318156.1"/>
    <property type="molecule type" value="Genomic_DNA"/>
</dbReference>
<sequence>MEDSVPKVAQDQKWGELDMSEKEKFELDKNHDPMSYSSGMNLDWRFGDANPPNSSVDLVAMGNSMNVSRGDLIGSSSCSSASMVDSFGPNFWDHPPNSQNMGFCDINVHNNGSSSNSVGIGRAGHDHGAIEMGCYSGNPMLKGDGFIPNGPGMFPHSLSQFPTDSGFIERAARFSCFSVGNFGEMVNSYGVPQSMGLYAGTGGVTIQGTRNALAGLGLKSAPGGQSQDNNLNVVEAAKDVPLSVEHLATKGSPLKNDKRSESRGVSQDEGKQALFRPANESDRAESSDDGGGGGDGQDGSPMLEGTSGEPSIKGLNSKKRKRSGQDVDNDEGNGAPKLLGEGAKDDPESPQKGDQRPNSTTKASGKNTKQVSQASDPPNEEYIHVRARRGQATNSHSLAERVRREKISERMKFLQDLVPGCSKVTGKAVMLDEIINYVQSLQRQVEFLSMKLATVNPRLDFNVEGLLAKDILHQRPGPSSALGFPLEMSMAYPPLNPSQPGLIPSSLPSMANTSDIFRRTIHPQLAPFSGGFKEPNQLPDVWEDELHNVVQMSYAPNAPLNSQDVDGNVAANQMKVEL</sequence>
<evidence type="ECO:0000256" key="2">
    <source>
        <dbReference type="ARBA" id="ARBA00023015"/>
    </source>
</evidence>
<keyword evidence="2" id="KW-0805">Transcription regulation</keyword>
<dbReference type="FunFam" id="4.10.280.10:FF:000002">
    <property type="entry name" value="Basic helix-loop-helix transcription factor"/>
    <property type="match status" value="1"/>
</dbReference>
<dbReference type="Proteomes" id="UP001497480">
    <property type="component" value="Unassembled WGS sequence"/>
</dbReference>
<evidence type="ECO:0000313" key="8">
    <source>
        <dbReference type="Proteomes" id="UP001497480"/>
    </source>
</evidence>
<feature type="compositionally biased region" description="Polar residues" evidence="5">
    <location>
        <begin position="356"/>
        <end position="376"/>
    </location>
</feature>
<dbReference type="PANTHER" id="PTHR12565:SF184">
    <property type="entry name" value="BHLH TRANSCRIPTION FACTOR"/>
    <property type="match status" value="1"/>
</dbReference>
<proteinExistence type="predicted"/>
<comment type="subcellular location">
    <subcellularLocation>
        <location evidence="1">Nucleus</location>
    </subcellularLocation>
</comment>
<accession>A0AAV1X968</accession>
<name>A0AAV1X968_LUPLU</name>
<feature type="compositionally biased region" description="Basic and acidic residues" evidence="5">
    <location>
        <begin position="342"/>
        <end position="355"/>
    </location>
</feature>
<dbReference type="SMART" id="SM00353">
    <property type="entry name" value="HLH"/>
    <property type="match status" value="1"/>
</dbReference>
<reference evidence="7 8" key="1">
    <citation type="submission" date="2024-03" db="EMBL/GenBank/DDBJ databases">
        <authorList>
            <person name="Martinez-Hernandez J."/>
        </authorList>
    </citation>
    <scope>NUCLEOTIDE SEQUENCE [LARGE SCALE GENOMIC DNA]</scope>
</reference>
<organism evidence="7 8">
    <name type="scientific">Lupinus luteus</name>
    <name type="common">European yellow lupine</name>
    <dbReference type="NCBI Taxonomy" id="3873"/>
    <lineage>
        <taxon>Eukaryota</taxon>
        <taxon>Viridiplantae</taxon>
        <taxon>Streptophyta</taxon>
        <taxon>Embryophyta</taxon>
        <taxon>Tracheophyta</taxon>
        <taxon>Spermatophyta</taxon>
        <taxon>Magnoliopsida</taxon>
        <taxon>eudicotyledons</taxon>
        <taxon>Gunneridae</taxon>
        <taxon>Pentapetalae</taxon>
        <taxon>rosids</taxon>
        <taxon>fabids</taxon>
        <taxon>Fabales</taxon>
        <taxon>Fabaceae</taxon>
        <taxon>Papilionoideae</taxon>
        <taxon>50 kb inversion clade</taxon>
        <taxon>genistoids sensu lato</taxon>
        <taxon>core genistoids</taxon>
        <taxon>Genisteae</taxon>
        <taxon>Lupinus</taxon>
    </lineage>
</organism>
<dbReference type="Gene3D" id="4.10.280.10">
    <property type="entry name" value="Helix-loop-helix DNA-binding domain"/>
    <property type="match status" value="1"/>
</dbReference>
<dbReference type="PANTHER" id="PTHR12565">
    <property type="entry name" value="STEROL REGULATORY ELEMENT-BINDING PROTEIN"/>
    <property type="match status" value="1"/>
</dbReference>
<dbReference type="GO" id="GO:0003700">
    <property type="term" value="F:DNA-binding transcription factor activity"/>
    <property type="evidence" value="ECO:0007669"/>
    <property type="project" value="TreeGrafter"/>
</dbReference>
<dbReference type="PROSITE" id="PS50888">
    <property type="entry name" value="BHLH"/>
    <property type="match status" value="1"/>
</dbReference>
<feature type="domain" description="BHLH" evidence="6">
    <location>
        <begin position="391"/>
        <end position="441"/>
    </location>
</feature>
<dbReference type="SUPFAM" id="SSF47459">
    <property type="entry name" value="HLH, helix-loop-helix DNA-binding domain"/>
    <property type="match status" value="1"/>
</dbReference>
<gene>
    <name evidence="7" type="ORF">LLUT_LOCUS19216</name>
</gene>
<dbReference type="GO" id="GO:0005634">
    <property type="term" value="C:nucleus"/>
    <property type="evidence" value="ECO:0007669"/>
    <property type="project" value="UniProtKB-SubCell"/>
</dbReference>
<evidence type="ECO:0000259" key="6">
    <source>
        <dbReference type="PROSITE" id="PS50888"/>
    </source>
</evidence>
<dbReference type="GO" id="GO:0046983">
    <property type="term" value="F:protein dimerization activity"/>
    <property type="evidence" value="ECO:0007669"/>
    <property type="project" value="InterPro"/>
</dbReference>
<dbReference type="InterPro" id="IPR036638">
    <property type="entry name" value="HLH_DNA-bd_sf"/>
</dbReference>
<dbReference type="InterPro" id="IPR024097">
    <property type="entry name" value="bHLH_ZIP_TF"/>
</dbReference>
<dbReference type="InterPro" id="IPR011598">
    <property type="entry name" value="bHLH_dom"/>
</dbReference>